<dbReference type="InterPro" id="IPR001841">
    <property type="entry name" value="Znf_RING"/>
</dbReference>
<dbReference type="EC" id="2.3.2.27" evidence="3"/>
<dbReference type="Gene3D" id="3.30.40.10">
    <property type="entry name" value="Zinc/RING finger domain, C3HC4 (zinc finger)"/>
    <property type="match status" value="1"/>
</dbReference>
<evidence type="ECO:0000256" key="6">
    <source>
        <dbReference type="ARBA" id="ARBA00022723"/>
    </source>
</evidence>
<keyword evidence="9" id="KW-0862">Zinc</keyword>
<evidence type="ECO:0000256" key="2">
    <source>
        <dbReference type="ARBA" id="ARBA00004141"/>
    </source>
</evidence>
<feature type="transmembrane region" description="Helical" evidence="13">
    <location>
        <begin position="35"/>
        <end position="57"/>
    </location>
</feature>
<evidence type="ECO:0000256" key="9">
    <source>
        <dbReference type="ARBA" id="ARBA00022833"/>
    </source>
</evidence>
<dbReference type="PANTHER" id="PTHR45977">
    <property type="entry name" value="TARGET OF ERK KINASE MPK-1"/>
    <property type="match status" value="1"/>
</dbReference>
<dbReference type="OrthoDB" id="8062037at2759"/>
<evidence type="ECO:0000256" key="11">
    <source>
        <dbReference type="ARBA" id="ARBA00023136"/>
    </source>
</evidence>
<keyword evidence="16" id="KW-1185">Reference proteome</keyword>
<reference evidence="15" key="1">
    <citation type="submission" date="2022-11" db="EMBL/GenBank/DDBJ databases">
        <authorList>
            <person name="Petersen C."/>
        </authorList>
    </citation>
    <scope>NUCLEOTIDE SEQUENCE</scope>
    <source>
        <strain evidence="15">IBT 30761</strain>
    </source>
</reference>
<gene>
    <name evidence="15" type="ORF">N7532_005879</name>
</gene>
<dbReference type="GO" id="GO:0016567">
    <property type="term" value="P:protein ubiquitination"/>
    <property type="evidence" value="ECO:0007669"/>
    <property type="project" value="TreeGrafter"/>
</dbReference>
<protein>
    <recommendedName>
        <fullName evidence="3">RING-type E3 ubiquitin transferase</fullName>
        <ecNumber evidence="3">2.3.2.27</ecNumber>
    </recommendedName>
</protein>
<sequence>MHLTQADALPVSESDIIARAVSATSGAGLTQPEKITLYVVSAIGGIAIILGVAILILRTRHYKRYPNKSRHQTRSILKTIPVVQYDGEESYPNSRSSSIVDSDDFAVEKMKKVRNTTCSICTEDFAKNQILRVLPCDHQYHMACIQDWLFRSWSCPVCRIELKPPMQESPAKDIGSTDVEKAMINGDQKHALKLHSRLLRHLYSVGLGQHYNSA</sequence>
<dbReference type="SUPFAM" id="SSF57850">
    <property type="entry name" value="RING/U-box"/>
    <property type="match status" value="1"/>
</dbReference>
<dbReference type="AlphaFoldDB" id="A0A9W9KAC8"/>
<dbReference type="InterPro" id="IPR013083">
    <property type="entry name" value="Znf_RING/FYVE/PHD"/>
</dbReference>
<evidence type="ECO:0000256" key="10">
    <source>
        <dbReference type="ARBA" id="ARBA00022989"/>
    </source>
</evidence>
<reference evidence="15" key="2">
    <citation type="journal article" date="2023" name="IMA Fungus">
        <title>Comparative genomic study of the Penicillium genus elucidates a diverse pangenome and 15 lateral gene transfer events.</title>
        <authorList>
            <person name="Petersen C."/>
            <person name="Sorensen T."/>
            <person name="Nielsen M.R."/>
            <person name="Sondergaard T.E."/>
            <person name="Sorensen J.L."/>
            <person name="Fitzpatrick D.A."/>
            <person name="Frisvad J.C."/>
            <person name="Nielsen K.L."/>
        </authorList>
    </citation>
    <scope>NUCLEOTIDE SEQUENCE</scope>
    <source>
        <strain evidence="15">IBT 30761</strain>
    </source>
</reference>
<dbReference type="GO" id="GO:0006511">
    <property type="term" value="P:ubiquitin-dependent protein catabolic process"/>
    <property type="evidence" value="ECO:0007669"/>
    <property type="project" value="TreeGrafter"/>
</dbReference>
<keyword evidence="5 13" id="KW-0812">Transmembrane</keyword>
<evidence type="ECO:0000256" key="5">
    <source>
        <dbReference type="ARBA" id="ARBA00022692"/>
    </source>
</evidence>
<keyword evidence="7 12" id="KW-0863">Zinc-finger</keyword>
<dbReference type="CDD" id="cd16454">
    <property type="entry name" value="RING-H2_PA-TM-RING"/>
    <property type="match status" value="1"/>
</dbReference>
<dbReference type="GeneID" id="81357352"/>
<evidence type="ECO:0000256" key="3">
    <source>
        <dbReference type="ARBA" id="ARBA00012483"/>
    </source>
</evidence>
<keyword evidence="6" id="KW-0479">Metal-binding</keyword>
<dbReference type="EMBL" id="JAPQKI010000005">
    <property type="protein sequence ID" value="KAJ5098878.1"/>
    <property type="molecule type" value="Genomic_DNA"/>
</dbReference>
<comment type="catalytic activity">
    <reaction evidence="1">
        <text>S-ubiquitinyl-[E2 ubiquitin-conjugating enzyme]-L-cysteine + [acceptor protein]-L-lysine = [E2 ubiquitin-conjugating enzyme]-L-cysteine + N(6)-ubiquitinyl-[acceptor protein]-L-lysine.</text>
        <dbReference type="EC" id="2.3.2.27"/>
    </reaction>
</comment>
<evidence type="ECO:0000256" key="4">
    <source>
        <dbReference type="ARBA" id="ARBA00022679"/>
    </source>
</evidence>
<evidence type="ECO:0000259" key="14">
    <source>
        <dbReference type="PROSITE" id="PS50089"/>
    </source>
</evidence>
<feature type="domain" description="RING-type" evidence="14">
    <location>
        <begin position="118"/>
        <end position="159"/>
    </location>
</feature>
<keyword evidence="10 13" id="KW-1133">Transmembrane helix</keyword>
<evidence type="ECO:0000256" key="7">
    <source>
        <dbReference type="ARBA" id="ARBA00022771"/>
    </source>
</evidence>
<name>A0A9W9KAC8_9EURO</name>
<dbReference type="GO" id="GO:0061630">
    <property type="term" value="F:ubiquitin protein ligase activity"/>
    <property type="evidence" value="ECO:0007669"/>
    <property type="project" value="UniProtKB-EC"/>
</dbReference>
<dbReference type="GO" id="GO:0008270">
    <property type="term" value="F:zinc ion binding"/>
    <property type="evidence" value="ECO:0007669"/>
    <property type="project" value="UniProtKB-KW"/>
</dbReference>
<dbReference type="Proteomes" id="UP001149074">
    <property type="component" value="Unassembled WGS sequence"/>
</dbReference>
<accession>A0A9W9KAC8</accession>
<dbReference type="PANTHER" id="PTHR45977:SF4">
    <property type="entry name" value="RING-TYPE DOMAIN-CONTAINING PROTEIN"/>
    <property type="match status" value="1"/>
</dbReference>
<evidence type="ECO:0000256" key="8">
    <source>
        <dbReference type="ARBA" id="ARBA00022786"/>
    </source>
</evidence>
<evidence type="ECO:0000313" key="15">
    <source>
        <dbReference type="EMBL" id="KAJ5098878.1"/>
    </source>
</evidence>
<proteinExistence type="predicted"/>
<dbReference type="SMART" id="SM00184">
    <property type="entry name" value="RING"/>
    <property type="match status" value="1"/>
</dbReference>
<keyword evidence="8" id="KW-0833">Ubl conjugation pathway</keyword>
<evidence type="ECO:0000256" key="13">
    <source>
        <dbReference type="SAM" id="Phobius"/>
    </source>
</evidence>
<dbReference type="GO" id="GO:0016020">
    <property type="term" value="C:membrane"/>
    <property type="evidence" value="ECO:0007669"/>
    <property type="project" value="UniProtKB-SubCell"/>
</dbReference>
<evidence type="ECO:0000256" key="1">
    <source>
        <dbReference type="ARBA" id="ARBA00000900"/>
    </source>
</evidence>
<dbReference type="RefSeq" id="XP_056474532.1">
    <property type="nucleotide sequence ID" value="XM_056618373.1"/>
</dbReference>
<organism evidence="15 16">
    <name type="scientific">Penicillium argentinense</name>
    <dbReference type="NCBI Taxonomy" id="1131581"/>
    <lineage>
        <taxon>Eukaryota</taxon>
        <taxon>Fungi</taxon>
        <taxon>Dikarya</taxon>
        <taxon>Ascomycota</taxon>
        <taxon>Pezizomycotina</taxon>
        <taxon>Eurotiomycetes</taxon>
        <taxon>Eurotiomycetidae</taxon>
        <taxon>Eurotiales</taxon>
        <taxon>Aspergillaceae</taxon>
        <taxon>Penicillium</taxon>
    </lineage>
</organism>
<evidence type="ECO:0000313" key="16">
    <source>
        <dbReference type="Proteomes" id="UP001149074"/>
    </source>
</evidence>
<keyword evidence="4" id="KW-0808">Transferase</keyword>
<comment type="caution">
    <text evidence="15">The sequence shown here is derived from an EMBL/GenBank/DDBJ whole genome shotgun (WGS) entry which is preliminary data.</text>
</comment>
<keyword evidence="11 13" id="KW-0472">Membrane</keyword>
<dbReference type="PROSITE" id="PS50089">
    <property type="entry name" value="ZF_RING_2"/>
    <property type="match status" value="1"/>
</dbReference>
<dbReference type="Pfam" id="PF13639">
    <property type="entry name" value="zf-RING_2"/>
    <property type="match status" value="1"/>
</dbReference>
<evidence type="ECO:0000256" key="12">
    <source>
        <dbReference type="PROSITE-ProRule" id="PRU00175"/>
    </source>
</evidence>
<comment type="subcellular location">
    <subcellularLocation>
        <location evidence="2">Membrane</location>
        <topology evidence="2">Multi-pass membrane protein</topology>
    </subcellularLocation>
</comment>